<dbReference type="AlphaFoldDB" id="A0A382ZLJ1"/>
<reference evidence="1" key="1">
    <citation type="submission" date="2018-05" db="EMBL/GenBank/DDBJ databases">
        <authorList>
            <person name="Lanie J.A."/>
            <person name="Ng W.-L."/>
            <person name="Kazmierczak K.M."/>
            <person name="Andrzejewski T.M."/>
            <person name="Davidsen T.M."/>
            <person name="Wayne K.J."/>
            <person name="Tettelin H."/>
            <person name="Glass J.I."/>
            <person name="Rusch D."/>
            <person name="Podicherti R."/>
            <person name="Tsui H.-C.T."/>
            <person name="Winkler M.E."/>
        </authorList>
    </citation>
    <scope>NUCLEOTIDE SEQUENCE</scope>
</reference>
<gene>
    <name evidence="1" type="ORF">METZ01_LOCUS448809</name>
</gene>
<name>A0A382ZLJ1_9ZZZZ</name>
<feature type="non-terminal residue" evidence="1">
    <location>
        <position position="27"/>
    </location>
</feature>
<proteinExistence type="predicted"/>
<accession>A0A382ZLJ1</accession>
<evidence type="ECO:0000313" key="1">
    <source>
        <dbReference type="EMBL" id="SVD95955.1"/>
    </source>
</evidence>
<organism evidence="1">
    <name type="scientific">marine metagenome</name>
    <dbReference type="NCBI Taxonomy" id="408172"/>
    <lineage>
        <taxon>unclassified sequences</taxon>
        <taxon>metagenomes</taxon>
        <taxon>ecological metagenomes</taxon>
    </lineage>
</organism>
<sequence>METVCQADRPRSSFYGIESLRGHHQNT</sequence>
<protein>
    <submittedName>
        <fullName evidence="1">Uncharacterized protein</fullName>
    </submittedName>
</protein>
<dbReference type="EMBL" id="UINC01184645">
    <property type="protein sequence ID" value="SVD95955.1"/>
    <property type="molecule type" value="Genomic_DNA"/>
</dbReference>